<reference evidence="3" key="1">
    <citation type="submission" date="2017-02" db="EMBL/GenBank/DDBJ databases">
        <authorList>
            <person name="Varghese N."/>
            <person name="Submissions S."/>
        </authorList>
    </citation>
    <scope>NUCLEOTIDE SEQUENCE [LARGE SCALE GENOMIC DNA]</scope>
    <source>
        <strain evidence="3">VKM Ac-2052</strain>
    </source>
</reference>
<feature type="domain" description="EAL" evidence="1">
    <location>
        <begin position="12"/>
        <end position="254"/>
    </location>
</feature>
<sequence>MNASQRSDTAARYAASAELSRILESGLVHTSFQPIFDLDSMSVVAYGTNTRGPHGSPLESREALLAAAAESDRMVDFDTVSRTDAISTAERSGLSAPRSLFFSAAPSTIAGLADDEAALAHPMVLEIAGHTLVDTDLAPLLRAIVHIRDQGWAIAITEVGVDPHTLALLPAVAPDVICLDLKIISELPDQRLASVLSGVSAYAEASGCLVLAHGVETEQQVLTARALGATLAQGPFYGGAGALPATLPYLSGVRPAPSGRLAGLRQDTPFSVAAERREAHISNRGLLLQISLFLEARAAVEGDSALVFATFQHRDNFDDWAVERYYPLGRTAAFVGAFGHGFDELTLSDSVCAVELDETDPLVAEWNVVVISPNFAATLAARQLGEPSPTNDTYEFILTHDRRLTIEAARTLVARL</sequence>
<evidence type="ECO:0000259" key="1">
    <source>
        <dbReference type="PROSITE" id="PS50883"/>
    </source>
</evidence>
<dbReference type="GO" id="GO:0071111">
    <property type="term" value="F:cyclic-guanylate-specific phosphodiesterase activity"/>
    <property type="evidence" value="ECO:0007669"/>
    <property type="project" value="InterPro"/>
</dbReference>
<evidence type="ECO:0000313" key="3">
    <source>
        <dbReference type="Proteomes" id="UP000189735"/>
    </source>
</evidence>
<dbReference type="AlphaFoldDB" id="A0A1T4Y8R5"/>
<accession>A0A1T4Y8R5</accession>
<dbReference type="SMART" id="SM00052">
    <property type="entry name" value="EAL"/>
    <property type="match status" value="1"/>
</dbReference>
<dbReference type="SUPFAM" id="SSF141868">
    <property type="entry name" value="EAL domain-like"/>
    <property type="match status" value="1"/>
</dbReference>
<dbReference type="Pfam" id="PF10069">
    <property type="entry name" value="DICT"/>
    <property type="match status" value="1"/>
</dbReference>
<gene>
    <name evidence="2" type="ORF">SAMN06295879_2539</name>
</gene>
<dbReference type="InterPro" id="IPR019278">
    <property type="entry name" value="DICT_dom"/>
</dbReference>
<dbReference type="PANTHER" id="PTHR33121:SF76">
    <property type="entry name" value="SIGNALING PROTEIN"/>
    <property type="match status" value="1"/>
</dbReference>
<dbReference type="Pfam" id="PF00563">
    <property type="entry name" value="EAL"/>
    <property type="match status" value="1"/>
</dbReference>
<protein>
    <submittedName>
        <fullName evidence="2">EAL domain, c-di-GMP-specific phosphodiesterase class I (Or its enzymatically inactive variant)</fullName>
    </submittedName>
</protein>
<dbReference type="EMBL" id="FUYG01000006">
    <property type="protein sequence ID" value="SKA98212.1"/>
    <property type="molecule type" value="Genomic_DNA"/>
</dbReference>
<organism evidence="2 3">
    <name type="scientific">Agreia bicolorata</name>
    <dbReference type="NCBI Taxonomy" id="110935"/>
    <lineage>
        <taxon>Bacteria</taxon>
        <taxon>Bacillati</taxon>
        <taxon>Actinomycetota</taxon>
        <taxon>Actinomycetes</taxon>
        <taxon>Micrococcales</taxon>
        <taxon>Microbacteriaceae</taxon>
        <taxon>Agreia</taxon>
    </lineage>
</organism>
<dbReference type="InterPro" id="IPR001633">
    <property type="entry name" value="EAL_dom"/>
</dbReference>
<dbReference type="RefSeq" id="WP_052521264.1">
    <property type="nucleotide sequence ID" value="NZ_FUYG01000006.1"/>
</dbReference>
<dbReference type="Gene3D" id="3.20.20.450">
    <property type="entry name" value="EAL domain"/>
    <property type="match status" value="1"/>
</dbReference>
<dbReference type="InterPro" id="IPR035919">
    <property type="entry name" value="EAL_sf"/>
</dbReference>
<dbReference type="Proteomes" id="UP000189735">
    <property type="component" value="Unassembled WGS sequence"/>
</dbReference>
<evidence type="ECO:0000313" key="2">
    <source>
        <dbReference type="EMBL" id="SKA98212.1"/>
    </source>
</evidence>
<proteinExistence type="predicted"/>
<dbReference type="PROSITE" id="PS50883">
    <property type="entry name" value="EAL"/>
    <property type="match status" value="1"/>
</dbReference>
<dbReference type="PANTHER" id="PTHR33121">
    <property type="entry name" value="CYCLIC DI-GMP PHOSPHODIESTERASE PDEF"/>
    <property type="match status" value="1"/>
</dbReference>
<name>A0A1T4Y8R5_9MICO</name>
<dbReference type="InterPro" id="IPR050706">
    <property type="entry name" value="Cyclic-di-GMP_PDE-like"/>
</dbReference>